<evidence type="ECO:0000313" key="1">
    <source>
        <dbReference type="EMBL" id="KAI7736419.1"/>
    </source>
</evidence>
<evidence type="ECO:0000313" key="2">
    <source>
        <dbReference type="Proteomes" id="UP001206925"/>
    </source>
</evidence>
<gene>
    <name evidence="1" type="ORF">M8C21_016092</name>
</gene>
<dbReference type="EMBL" id="JAMZMK010009276">
    <property type="protein sequence ID" value="KAI7736419.1"/>
    <property type="molecule type" value="Genomic_DNA"/>
</dbReference>
<protein>
    <submittedName>
        <fullName evidence="1">Uncharacterized protein</fullName>
    </submittedName>
</protein>
<sequence length="292" mass="32600">MDKEPPVITPTPAVDASVASLSKDITSFATNRQVPKELDLFVDAPKDALEDWFEEVSQAWNELETTPTPEEAAILVLESLRKLYHPCPFEIADVQGFLSFYELPDYHTLPKPTPRVEASPVTKDAQEFLVLNTLPVNKNDVKDGANFTVSVEVKAFHLLPSNILAAICNRRILSNEDKRRAPQLLEEINAGGYEVTEIDNVTKKYQIKLRGLEESGMPNGVEAREKLAKMVDGKCLMIKVLYLDEQLRCVGDAYYNGICLQDELRTGESATCHDHTPGVSEENTLAKRVKRG</sequence>
<name>A0AAD5GCG9_AMBAR</name>
<proteinExistence type="predicted"/>
<keyword evidence="2" id="KW-1185">Reference proteome</keyword>
<accession>A0AAD5GCG9</accession>
<dbReference type="Proteomes" id="UP001206925">
    <property type="component" value="Unassembled WGS sequence"/>
</dbReference>
<dbReference type="AlphaFoldDB" id="A0AAD5GCG9"/>
<reference evidence="1" key="1">
    <citation type="submission" date="2022-06" db="EMBL/GenBank/DDBJ databases">
        <title>Uncovering the hologenomic basis of an extraordinary plant invasion.</title>
        <authorList>
            <person name="Bieker V.C."/>
            <person name="Martin M.D."/>
            <person name="Gilbert T."/>
            <person name="Hodgins K."/>
            <person name="Battlay P."/>
            <person name="Petersen B."/>
            <person name="Wilson J."/>
        </authorList>
    </citation>
    <scope>NUCLEOTIDE SEQUENCE</scope>
    <source>
        <strain evidence="1">AA19_3_7</strain>
        <tissue evidence="1">Leaf</tissue>
    </source>
</reference>
<organism evidence="1 2">
    <name type="scientific">Ambrosia artemisiifolia</name>
    <name type="common">Common ragweed</name>
    <dbReference type="NCBI Taxonomy" id="4212"/>
    <lineage>
        <taxon>Eukaryota</taxon>
        <taxon>Viridiplantae</taxon>
        <taxon>Streptophyta</taxon>
        <taxon>Embryophyta</taxon>
        <taxon>Tracheophyta</taxon>
        <taxon>Spermatophyta</taxon>
        <taxon>Magnoliopsida</taxon>
        <taxon>eudicotyledons</taxon>
        <taxon>Gunneridae</taxon>
        <taxon>Pentapetalae</taxon>
        <taxon>asterids</taxon>
        <taxon>campanulids</taxon>
        <taxon>Asterales</taxon>
        <taxon>Asteraceae</taxon>
        <taxon>Asteroideae</taxon>
        <taxon>Heliantheae alliance</taxon>
        <taxon>Heliantheae</taxon>
        <taxon>Ambrosia</taxon>
    </lineage>
</organism>
<comment type="caution">
    <text evidence="1">The sequence shown here is derived from an EMBL/GenBank/DDBJ whole genome shotgun (WGS) entry which is preliminary data.</text>
</comment>